<keyword evidence="1" id="KW-0812">Transmembrane</keyword>
<dbReference type="RefSeq" id="WP_379873465.1">
    <property type="nucleotide sequence ID" value="NZ_JBHTBH010000014.1"/>
</dbReference>
<evidence type="ECO:0000313" key="2">
    <source>
        <dbReference type="EMBL" id="MFC7330825.1"/>
    </source>
</evidence>
<evidence type="ECO:0000256" key="1">
    <source>
        <dbReference type="SAM" id="Phobius"/>
    </source>
</evidence>
<keyword evidence="3" id="KW-1185">Reference proteome</keyword>
<organism evidence="2 3">
    <name type="scientific">Marinactinospora rubrisoli</name>
    <dbReference type="NCBI Taxonomy" id="2715399"/>
    <lineage>
        <taxon>Bacteria</taxon>
        <taxon>Bacillati</taxon>
        <taxon>Actinomycetota</taxon>
        <taxon>Actinomycetes</taxon>
        <taxon>Streptosporangiales</taxon>
        <taxon>Nocardiopsidaceae</taxon>
        <taxon>Marinactinospora</taxon>
    </lineage>
</organism>
<feature type="transmembrane region" description="Helical" evidence="1">
    <location>
        <begin position="91"/>
        <end position="108"/>
    </location>
</feature>
<keyword evidence="1" id="KW-1133">Transmembrane helix</keyword>
<evidence type="ECO:0000313" key="3">
    <source>
        <dbReference type="Proteomes" id="UP001596540"/>
    </source>
</evidence>
<name>A0ABW2KP82_9ACTN</name>
<accession>A0ABW2KP82</accession>
<dbReference type="EMBL" id="JBHTBH010000014">
    <property type="protein sequence ID" value="MFC7330825.1"/>
    <property type="molecule type" value="Genomic_DNA"/>
</dbReference>
<evidence type="ECO:0008006" key="4">
    <source>
        <dbReference type="Google" id="ProtNLM"/>
    </source>
</evidence>
<sequence>MEQDQMTLGELARLIGRVERGQQELRAEISQRLDRTVSSDIYAVQHAAIQTEIAELKSDVAAVRKEAEEGVGAVRGQIADERRQRVADRRWWLAAVGIPLATVVLPYLDALFRGGS</sequence>
<proteinExistence type="predicted"/>
<dbReference type="Proteomes" id="UP001596540">
    <property type="component" value="Unassembled WGS sequence"/>
</dbReference>
<protein>
    <recommendedName>
        <fullName evidence="4">DUF1640 domain-containing protein</fullName>
    </recommendedName>
</protein>
<reference evidence="3" key="1">
    <citation type="journal article" date="2019" name="Int. J. Syst. Evol. Microbiol.">
        <title>The Global Catalogue of Microorganisms (GCM) 10K type strain sequencing project: providing services to taxonomists for standard genome sequencing and annotation.</title>
        <authorList>
            <consortium name="The Broad Institute Genomics Platform"/>
            <consortium name="The Broad Institute Genome Sequencing Center for Infectious Disease"/>
            <person name="Wu L."/>
            <person name="Ma J."/>
        </authorList>
    </citation>
    <scope>NUCLEOTIDE SEQUENCE [LARGE SCALE GENOMIC DNA]</scope>
    <source>
        <strain evidence="3">CGMCC 4.7382</strain>
    </source>
</reference>
<comment type="caution">
    <text evidence="2">The sequence shown here is derived from an EMBL/GenBank/DDBJ whole genome shotgun (WGS) entry which is preliminary data.</text>
</comment>
<gene>
    <name evidence="2" type="ORF">ACFQRF_24120</name>
</gene>
<keyword evidence="1" id="KW-0472">Membrane</keyword>